<dbReference type="Pfam" id="PF01558">
    <property type="entry name" value="POR"/>
    <property type="match status" value="1"/>
</dbReference>
<keyword evidence="3" id="KW-0670">Pyruvate</keyword>
<dbReference type="EMBL" id="QAAD01000041">
    <property type="protein sequence ID" value="PTN02049.1"/>
    <property type="molecule type" value="Genomic_DNA"/>
</dbReference>
<accession>A0A2T5BRV3</accession>
<organism evidence="3 4">
    <name type="scientific">Mangrovibacterium marinum</name>
    <dbReference type="NCBI Taxonomy" id="1639118"/>
    <lineage>
        <taxon>Bacteria</taxon>
        <taxon>Pseudomonadati</taxon>
        <taxon>Bacteroidota</taxon>
        <taxon>Bacteroidia</taxon>
        <taxon>Marinilabiliales</taxon>
        <taxon>Prolixibacteraceae</taxon>
        <taxon>Mangrovibacterium</taxon>
    </lineage>
</organism>
<evidence type="ECO:0000313" key="3">
    <source>
        <dbReference type="EMBL" id="PTN02049.1"/>
    </source>
</evidence>
<evidence type="ECO:0000259" key="2">
    <source>
        <dbReference type="Pfam" id="PF01558"/>
    </source>
</evidence>
<feature type="domain" description="Pyruvate/ketoisovalerate oxidoreductase catalytic" evidence="2">
    <location>
        <begin position="11"/>
        <end position="186"/>
    </location>
</feature>
<dbReference type="AlphaFoldDB" id="A0A2T5BRV3"/>
<protein>
    <submittedName>
        <fullName evidence="3">Indolepyruvate ferredoxin oxidoreductase beta subunit</fullName>
    </submittedName>
</protein>
<dbReference type="GO" id="GO:0016903">
    <property type="term" value="F:oxidoreductase activity, acting on the aldehyde or oxo group of donors"/>
    <property type="evidence" value="ECO:0007669"/>
    <property type="project" value="InterPro"/>
</dbReference>
<dbReference type="InterPro" id="IPR019752">
    <property type="entry name" value="Pyrv/ketoisovalerate_OxRed_cat"/>
</dbReference>
<dbReference type="SUPFAM" id="SSF53323">
    <property type="entry name" value="Pyruvate-ferredoxin oxidoreductase, PFOR, domain III"/>
    <property type="match status" value="1"/>
</dbReference>
<name>A0A2T5BRV3_9BACT</name>
<evidence type="ECO:0000313" key="4">
    <source>
        <dbReference type="Proteomes" id="UP000243525"/>
    </source>
</evidence>
<dbReference type="PANTHER" id="PTHR43854:SF1">
    <property type="entry name" value="INDOLEPYRUVATE OXIDOREDUCTASE SUBUNIT IORB"/>
    <property type="match status" value="1"/>
</dbReference>
<gene>
    <name evidence="3" type="ORF">C8N47_1418</name>
</gene>
<dbReference type="InterPro" id="IPR002869">
    <property type="entry name" value="Pyrv_flavodox_OxRed_cen"/>
</dbReference>
<dbReference type="OrthoDB" id="9789125at2"/>
<comment type="caution">
    <text evidence="3">The sequence shown here is derived from an EMBL/GenBank/DDBJ whole genome shotgun (WGS) entry which is preliminary data.</text>
</comment>
<dbReference type="RefSeq" id="WP_107824039.1">
    <property type="nucleotide sequence ID" value="NZ_OY782574.1"/>
</dbReference>
<keyword evidence="1" id="KW-0560">Oxidoreductase</keyword>
<dbReference type="NCBIfam" id="NF005324">
    <property type="entry name" value="PRK06853.1-4"/>
    <property type="match status" value="1"/>
</dbReference>
<sequence length="195" mass="21287">MKKDIILAGVGGQGILSVAAILSNAAMLEGLWVKQAETHGMSQRGGAVVAHLRLADHEVCADLIHHGQADILLGLEPMEALRQLPFLHTYGVLISNMEPYLNLPNYPPVEELWTEIKRLPRHILVDGGVITHQLCNPKALNMIMLGALSDYIPLQADSLKTGICELFRTKGEQLVQQNLEAFDAGRAFVAKQPAV</sequence>
<reference evidence="3 4" key="1">
    <citation type="submission" date="2018-04" db="EMBL/GenBank/DDBJ databases">
        <title>Genomic Encyclopedia of Archaeal and Bacterial Type Strains, Phase II (KMG-II): from individual species to whole genera.</title>
        <authorList>
            <person name="Goeker M."/>
        </authorList>
    </citation>
    <scope>NUCLEOTIDE SEQUENCE [LARGE SCALE GENOMIC DNA]</scope>
    <source>
        <strain evidence="3 4">DSM 28823</strain>
    </source>
</reference>
<evidence type="ECO:0000256" key="1">
    <source>
        <dbReference type="ARBA" id="ARBA00023002"/>
    </source>
</evidence>
<proteinExistence type="predicted"/>
<dbReference type="PANTHER" id="PTHR43854">
    <property type="entry name" value="INDOLEPYRUVATE OXIDOREDUCTASE SUBUNIT IORB"/>
    <property type="match status" value="1"/>
</dbReference>
<dbReference type="Proteomes" id="UP000243525">
    <property type="component" value="Unassembled WGS sequence"/>
</dbReference>
<dbReference type="Gene3D" id="3.40.920.10">
    <property type="entry name" value="Pyruvate-ferredoxin oxidoreductase, PFOR, domain III"/>
    <property type="match status" value="1"/>
</dbReference>
<dbReference type="InterPro" id="IPR052198">
    <property type="entry name" value="IorB_Oxidoreductase"/>
</dbReference>
<keyword evidence="4" id="KW-1185">Reference proteome</keyword>